<dbReference type="SMART" id="SM00152">
    <property type="entry name" value="THY"/>
    <property type="match status" value="3"/>
</dbReference>
<gene>
    <name evidence="7 8 9" type="primary">LOC111089197</name>
</gene>
<organism evidence="6 8">
    <name type="scientific">Limulus polyphemus</name>
    <name type="common">Atlantic horseshoe crab</name>
    <dbReference type="NCBI Taxonomy" id="6850"/>
    <lineage>
        <taxon>Eukaryota</taxon>
        <taxon>Metazoa</taxon>
        <taxon>Ecdysozoa</taxon>
        <taxon>Arthropoda</taxon>
        <taxon>Chelicerata</taxon>
        <taxon>Merostomata</taxon>
        <taxon>Xiphosura</taxon>
        <taxon>Limulidae</taxon>
        <taxon>Limulus</taxon>
    </lineage>
</organism>
<dbReference type="Pfam" id="PF01290">
    <property type="entry name" value="Thymosin"/>
    <property type="match status" value="2"/>
</dbReference>
<protein>
    <submittedName>
        <fullName evidence="7 8">Thymosin beta-like isoform X1</fullName>
    </submittedName>
</protein>
<keyword evidence="4" id="KW-0206">Cytoskeleton</keyword>
<evidence type="ECO:0000313" key="8">
    <source>
        <dbReference type="RefSeq" id="XP_022256939.1"/>
    </source>
</evidence>
<comment type="similarity">
    <text evidence="2">Belongs to the thymosin beta family.</text>
</comment>
<dbReference type="PANTHER" id="PTHR20940:SF1">
    <property type="entry name" value="CIBOULOT, ISOFORM A"/>
    <property type="match status" value="1"/>
</dbReference>
<evidence type="ECO:0000313" key="6">
    <source>
        <dbReference type="Proteomes" id="UP000694941"/>
    </source>
</evidence>
<dbReference type="InterPro" id="IPR038386">
    <property type="entry name" value="Beta-thymosin_sf"/>
</dbReference>
<keyword evidence="3" id="KW-0963">Cytoplasm</keyword>
<evidence type="ECO:0000256" key="1">
    <source>
        <dbReference type="ARBA" id="ARBA00004245"/>
    </source>
</evidence>
<dbReference type="InterPro" id="IPR001152">
    <property type="entry name" value="Beta-thymosin"/>
</dbReference>
<feature type="compositionally biased region" description="Basic and acidic residues" evidence="5">
    <location>
        <begin position="163"/>
        <end position="172"/>
    </location>
</feature>
<dbReference type="PANTHER" id="PTHR20940">
    <property type="entry name" value="TETRA THYMOSIN"/>
    <property type="match status" value="1"/>
</dbReference>
<dbReference type="GeneID" id="111089197"/>
<dbReference type="RefSeq" id="XP_022256938.1">
    <property type="nucleotide sequence ID" value="XM_022401230.1"/>
</dbReference>
<dbReference type="Gene3D" id="1.20.5.520">
    <property type="entry name" value="Single helix bin"/>
    <property type="match status" value="3"/>
</dbReference>
<feature type="region of interest" description="Disordered" evidence="5">
    <location>
        <begin position="142"/>
        <end position="172"/>
    </location>
</feature>
<comment type="subcellular location">
    <subcellularLocation>
        <location evidence="1">Cytoplasm</location>
        <location evidence="1">Cytoskeleton</location>
    </subcellularLocation>
</comment>
<dbReference type="Proteomes" id="UP000694941">
    <property type="component" value="Unplaced"/>
</dbReference>
<evidence type="ECO:0000313" key="7">
    <source>
        <dbReference type="RefSeq" id="XP_022256938.1"/>
    </source>
</evidence>
<keyword evidence="6" id="KW-1185">Reference proteome</keyword>
<evidence type="ECO:0000313" key="9">
    <source>
        <dbReference type="RefSeq" id="XP_022256940.1"/>
    </source>
</evidence>
<reference evidence="7 8" key="1">
    <citation type="submission" date="2025-05" db="UniProtKB">
        <authorList>
            <consortium name="RefSeq"/>
        </authorList>
    </citation>
    <scope>IDENTIFICATION</scope>
    <source>
        <tissue evidence="7 8">Muscle</tissue>
    </source>
</reference>
<sequence length="172" mass="19985">MSSPKKDLPLLPPAIKGELAQFDSTKLKQAETKEIQLLPSNEDVEKENIYNSLLQNVEGFQHSTLYHIQPQKRVHLPSAEVFSLNNLDLQRERRHYNLMTGVEKFNKSSLHHVKTTEKCVLPNSEDIEREKDQQKLLEEIKSFDTSNMKHSEMTVKNPLPTKDVMDQYKRSN</sequence>
<name>A0ABM1TM33_LIMPO</name>
<dbReference type="RefSeq" id="XP_022256939.1">
    <property type="nucleotide sequence ID" value="XM_022401231.1"/>
</dbReference>
<dbReference type="RefSeq" id="XP_022256940.1">
    <property type="nucleotide sequence ID" value="XM_022401232.1"/>
</dbReference>
<proteinExistence type="inferred from homology"/>
<evidence type="ECO:0000256" key="5">
    <source>
        <dbReference type="SAM" id="MobiDB-lite"/>
    </source>
</evidence>
<feature type="compositionally biased region" description="Basic and acidic residues" evidence="5">
    <location>
        <begin position="142"/>
        <end position="153"/>
    </location>
</feature>
<evidence type="ECO:0000256" key="2">
    <source>
        <dbReference type="ARBA" id="ARBA00009511"/>
    </source>
</evidence>
<evidence type="ECO:0000256" key="4">
    <source>
        <dbReference type="ARBA" id="ARBA00023212"/>
    </source>
</evidence>
<evidence type="ECO:0000256" key="3">
    <source>
        <dbReference type="ARBA" id="ARBA00022490"/>
    </source>
</evidence>
<accession>A0ABM1TM33</accession>